<dbReference type="InterPro" id="IPR025272">
    <property type="entry name" value="SocA_Panacea"/>
</dbReference>
<organism evidence="2 3">
    <name type="scientific">Filimonas effusa</name>
    <dbReference type="NCBI Taxonomy" id="2508721"/>
    <lineage>
        <taxon>Bacteria</taxon>
        <taxon>Pseudomonadati</taxon>
        <taxon>Bacteroidota</taxon>
        <taxon>Chitinophagia</taxon>
        <taxon>Chitinophagales</taxon>
        <taxon>Chitinophagaceae</taxon>
        <taxon>Filimonas</taxon>
    </lineage>
</organism>
<dbReference type="RefSeq" id="WP_129002000.1">
    <property type="nucleotide sequence ID" value="NZ_SDHZ01000001.1"/>
</dbReference>
<accession>A0A4Q1DAI0</accession>
<dbReference type="AlphaFoldDB" id="A0A4Q1DAI0"/>
<dbReference type="Pfam" id="PF13274">
    <property type="entry name" value="SocA_Panacea"/>
    <property type="match status" value="1"/>
</dbReference>
<evidence type="ECO:0000259" key="1">
    <source>
        <dbReference type="Pfam" id="PF13274"/>
    </source>
</evidence>
<dbReference type="OrthoDB" id="9799173at2"/>
<proteinExistence type="predicted"/>
<sequence>MENPLAIANFFVNKSFETGKELTPMKLVKLTYIAHGWHLGLTGKPLLSEPVEAWKYGPVVVSVYREFKKFGNGQIKTFAEAPFTDNIPMPSDNDMYPFLNKIWDVYSKYDGLQLSALTHQKGTPWDTTWNEMGGCNREGVIIPNDLIQKHYKIKANASQQPAQSTV</sequence>
<evidence type="ECO:0000313" key="3">
    <source>
        <dbReference type="Proteomes" id="UP000290545"/>
    </source>
</evidence>
<name>A0A4Q1DAI0_9BACT</name>
<evidence type="ECO:0000313" key="2">
    <source>
        <dbReference type="EMBL" id="RXK86250.1"/>
    </source>
</evidence>
<comment type="caution">
    <text evidence="2">The sequence shown here is derived from an EMBL/GenBank/DDBJ whole genome shotgun (WGS) entry which is preliminary data.</text>
</comment>
<dbReference type="Proteomes" id="UP000290545">
    <property type="component" value="Unassembled WGS sequence"/>
</dbReference>
<feature type="domain" description="Antitoxin SocA-like Panacea" evidence="1">
    <location>
        <begin position="27"/>
        <end position="125"/>
    </location>
</feature>
<dbReference type="EMBL" id="SDHZ01000001">
    <property type="protein sequence ID" value="RXK86250.1"/>
    <property type="molecule type" value="Genomic_DNA"/>
</dbReference>
<keyword evidence="3" id="KW-1185">Reference proteome</keyword>
<protein>
    <submittedName>
        <fullName evidence="2">DUF4065 domain-containing protein</fullName>
    </submittedName>
</protein>
<gene>
    <name evidence="2" type="ORF">ESB13_05430</name>
</gene>
<reference evidence="2 3" key="1">
    <citation type="submission" date="2019-01" db="EMBL/GenBank/DDBJ databases">
        <title>Filimonas sp. strain TTM-71.</title>
        <authorList>
            <person name="Chen W.-M."/>
        </authorList>
    </citation>
    <scope>NUCLEOTIDE SEQUENCE [LARGE SCALE GENOMIC DNA]</scope>
    <source>
        <strain evidence="2 3">TTM-71</strain>
    </source>
</reference>